<dbReference type="NCBIfam" id="TIGR00180">
    <property type="entry name" value="parB_part"/>
    <property type="match status" value="1"/>
</dbReference>
<dbReference type="GO" id="GO:0045881">
    <property type="term" value="P:positive regulation of sporulation resulting in formation of a cellular spore"/>
    <property type="evidence" value="ECO:0007669"/>
    <property type="project" value="TreeGrafter"/>
</dbReference>
<dbReference type="GO" id="GO:0000917">
    <property type="term" value="P:division septum assembly"/>
    <property type="evidence" value="ECO:0007669"/>
    <property type="project" value="UniProtKB-KW"/>
</dbReference>
<feature type="domain" description="ParB-like N-terminal" evidence="10">
    <location>
        <begin position="31"/>
        <end position="121"/>
    </location>
</feature>
<keyword evidence="6 8" id="KW-0717">Septation</keyword>
<reference evidence="11 12" key="1">
    <citation type="submission" date="2021-01" db="EMBL/GenBank/DDBJ databases">
        <title>FDA dAtabase for Regulatory Grade micrObial Sequences (FDA-ARGOS): Supporting development and validation of Infectious Disease Dx tests.</title>
        <authorList>
            <person name="Nelson B."/>
            <person name="Plummer A."/>
            <person name="Tallon L."/>
            <person name="Sadzewicz L."/>
            <person name="Zhao X."/>
            <person name="Boylan J."/>
            <person name="Ott S."/>
            <person name="Bowen H."/>
            <person name="Vavikolanu K."/>
            <person name="Mehta A."/>
            <person name="Aluvathingal J."/>
            <person name="Nadendla S."/>
            <person name="Myers T."/>
            <person name="Yan Y."/>
            <person name="Sichtig H."/>
        </authorList>
    </citation>
    <scope>NUCLEOTIDE SEQUENCE [LARGE SCALE GENOMIC DNA]</scope>
    <source>
        <strain evidence="11 12">FDAARGOS_1161</strain>
    </source>
</reference>
<dbReference type="SUPFAM" id="SSF109709">
    <property type="entry name" value="KorB DNA-binding domain-like"/>
    <property type="match status" value="1"/>
</dbReference>
<dbReference type="GO" id="GO:0005737">
    <property type="term" value="C:cytoplasm"/>
    <property type="evidence" value="ECO:0007669"/>
    <property type="project" value="UniProtKB-UniRule"/>
</dbReference>
<comment type="similarity">
    <text evidence="2 8">Belongs to the ParB family.</text>
</comment>
<evidence type="ECO:0000256" key="3">
    <source>
        <dbReference type="ARBA" id="ARBA00022490"/>
    </source>
</evidence>
<evidence type="ECO:0000256" key="4">
    <source>
        <dbReference type="ARBA" id="ARBA00022618"/>
    </source>
</evidence>
<feature type="compositionally biased region" description="Basic and acidic residues" evidence="9">
    <location>
        <begin position="12"/>
        <end position="27"/>
    </location>
</feature>
<evidence type="ECO:0000256" key="7">
    <source>
        <dbReference type="ARBA" id="ARBA00023306"/>
    </source>
</evidence>
<evidence type="ECO:0000256" key="6">
    <source>
        <dbReference type="ARBA" id="ARBA00023210"/>
    </source>
</evidence>
<dbReference type="GO" id="GO:0007059">
    <property type="term" value="P:chromosome segregation"/>
    <property type="evidence" value="ECO:0007669"/>
    <property type="project" value="TreeGrafter"/>
</dbReference>
<evidence type="ECO:0000256" key="5">
    <source>
        <dbReference type="ARBA" id="ARBA00023125"/>
    </source>
</evidence>
<dbReference type="FunFam" id="3.90.1530.30:FF:000001">
    <property type="entry name" value="Chromosome partitioning protein ParB"/>
    <property type="match status" value="1"/>
</dbReference>
<dbReference type="InterPro" id="IPR050336">
    <property type="entry name" value="Chromosome_partition/occlusion"/>
</dbReference>
<dbReference type="NCBIfam" id="TIGR04285">
    <property type="entry name" value="nucleoid_noc"/>
    <property type="match status" value="1"/>
</dbReference>
<dbReference type="CDD" id="cd16393">
    <property type="entry name" value="SPO0J_N"/>
    <property type="match status" value="1"/>
</dbReference>
<dbReference type="SUPFAM" id="SSF110849">
    <property type="entry name" value="ParB/Sulfiredoxin"/>
    <property type="match status" value="1"/>
</dbReference>
<dbReference type="EMBL" id="CP068053">
    <property type="protein sequence ID" value="QQS98874.1"/>
    <property type="molecule type" value="Genomic_DNA"/>
</dbReference>
<dbReference type="SMART" id="SM00470">
    <property type="entry name" value="ParB"/>
    <property type="match status" value="1"/>
</dbReference>
<keyword evidence="7 8" id="KW-0131">Cell cycle</keyword>
<dbReference type="Proteomes" id="UP000595254">
    <property type="component" value="Chromosome"/>
</dbReference>
<dbReference type="HAMAP" id="MF_02015">
    <property type="entry name" value="ParB_Noc"/>
    <property type="match status" value="1"/>
</dbReference>
<gene>
    <name evidence="8 11" type="primary">noc</name>
    <name evidence="11" type="ORF">I6J18_14510</name>
</gene>
<evidence type="ECO:0000256" key="8">
    <source>
        <dbReference type="HAMAP-Rule" id="MF_02015"/>
    </source>
</evidence>
<protein>
    <recommendedName>
        <fullName evidence="8">Nucleoid occlusion protein</fullName>
        <shortName evidence="8">Noc</shortName>
    </recommendedName>
</protein>
<evidence type="ECO:0000259" key="10">
    <source>
        <dbReference type="SMART" id="SM00470"/>
    </source>
</evidence>
<dbReference type="KEGG" id="ppsr:I6J18_14510"/>
<dbReference type="Pfam" id="PF17762">
    <property type="entry name" value="HTH_ParB"/>
    <property type="match status" value="1"/>
</dbReference>
<evidence type="ECO:0000313" key="11">
    <source>
        <dbReference type="EMBL" id="QQS98874.1"/>
    </source>
</evidence>
<dbReference type="GO" id="GO:0003677">
    <property type="term" value="F:DNA binding"/>
    <property type="evidence" value="ECO:0007669"/>
    <property type="project" value="UniProtKB-UniRule"/>
</dbReference>
<dbReference type="InterPro" id="IPR041468">
    <property type="entry name" value="HTH_ParB/Spo0J"/>
</dbReference>
<comment type="function">
    <text evidence="8">Effects nucleoid occlusion by binding relatively nonspecifically to DNA and preventing the assembly of the division machinery in the vicinity of the nucleoid, especially under conditions that disturb the cell cycle. It helps to coordinate cell division and chromosome segregation by preventing the formation of the Z ring through the nucleoid, which would cause chromosome breakage.</text>
</comment>
<dbReference type="RefSeq" id="WP_040374714.1">
    <property type="nucleotide sequence ID" value="NZ_CP068053.1"/>
</dbReference>
<evidence type="ECO:0000256" key="9">
    <source>
        <dbReference type="SAM" id="MobiDB-lite"/>
    </source>
</evidence>
<dbReference type="PANTHER" id="PTHR33375">
    <property type="entry name" value="CHROMOSOME-PARTITIONING PROTEIN PARB-RELATED"/>
    <property type="match status" value="1"/>
</dbReference>
<evidence type="ECO:0000313" key="12">
    <source>
        <dbReference type="Proteomes" id="UP000595254"/>
    </source>
</evidence>
<sequence>MKHPFSRFFGLGEKEEQQKEMEEPNKNDEIMKLSISDIVPNRYQPRTVFNDDKLSELAQTIHTHGIIQPIVVREYESGKFEIIAGERRFRAMQKLGWETAPAIIKDFNDTETASVALIENLQREELTPIEEAIAYGKLIELHQLTQEALAQRLGIGQSTVANKLRLLKLPQEVQQAVLNKQITERHARSLIPLKNPEKQIKLLEEIIERNLNVKQTEERVVRLLSTEQKPKPKRKAFSKDMRIAVNTIRQSLSMVTDNGINLDSEEEEFEEYYQFTIKIPKKK</sequence>
<keyword evidence="12" id="KW-1185">Reference proteome</keyword>
<accession>A0A974NJK7</accession>
<dbReference type="Gene3D" id="1.10.10.2830">
    <property type="match status" value="1"/>
</dbReference>
<comment type="subcellular location">
    <subcellularLocation>
        <location evidence="1 8">Cytoplasm</location>
        <location evidence="1 8">Nucleoid</location>
    </subcellularLocation>
</comment>
<proteinExistence type="inferred from homology"/>
<evidence type="ECO:0000256" key="2">
    <source>
        <dbReference type="ARBA" id="ARBA00006295"/>
    </source>
</evidence>
<feature type="DNA-binding region" description="H-T-H motif" evidence="8">
    <location>
        <begin position="147"/>
        <end position="166"/>
    </location>
</feature>
<keyword evidence="3 8" id="KW-0963">Cytoplasm</keyword>
<dbReference type="AlphaFoldDB" id="A0A974NJK7"/>
<keyword evidence="5 8" id="KW-0238">DNA-binding</keyword>
<dbReference type="Gene3D" id="3.90.1530.30">
    <property type="match status" value="1"/>
</dbReference>
<dbReference type="GO" id="GO:0005694">
    <property type="term" value="C:chromosome"/>
    <property type="evidence" value="ECO:0007669"/>
    <property type="project" value="TreeGrafter"/>
</dbReference>
<dbReference type="InterPro" id="IPR003115">
    <property type="entry name" value="ParB_N"/>
</dbReference>
<feature type="region of interest" description="Disordered" evidence="9">
    <location>
        <begin position="1"/>
        <end position="27"/>
    </location>
</feature>
<dbReference type="InterPro" id="IPR023705">
    <property type="entry name" value="Nucleoid_occlusion_protein"/>
</dbReference>
<evidence type="ECO:0000256" key="1">
    <source>
        <dbReference type="ARBA" id="ARBA00004453"/>
    </source>
</evidence>
<keyword evidence="4 8" id="KW-0132">Cell division</keyword>
<name>A0A974NJK7_PERPY</name>
<dbReference type="Pfam" id="PF02195">
    <property type="entry name" value="ParB_N"/>
    <property type="match status" value="1"/>
</dbReference>
<dbReference type="InterPro" id="IPR036086">
    <property type="entry name" value="ParB/Sulfiredoxin_sf"/>
</dbReference>
<dbReference type="FunFam" id="1.10.10.2830:FF:000001">
    <property type="entry name" value="Chromosome partitioning protein ParB"/>
    <property type="match status" value="1"/>
</dbReference>
<dbReference type="PANTHER" id="PTHR33375:SF8">
    <property type="entry name" value="NUCLEOID OCCLUSION PROTEIN"/>
    <property type="match status" value="1"/>
</dbReference>
<dbReference type="GO" id="GO:0009295">
    <property type="term" value="C:nucleoid"/>
    <property type="evidence" value="ECO:0007669"/>
    <property type="project" value="UniProtKB-SubCell"/>
</dbReference>
<dbReference type="InterPro" id="IPR004437">
    <property type="entry name" value="ParB/RepB/Spo0J"/>
</dbReference>
<organism evidence="11 12">
    <name type="scientific">Peribacillus psychrosaccharolyticus</name>
    <name type="common">Bacillus psychrosaccharolyticus</name>
    <dbReference type="NCBI Taxonomy" id="1407"/>
    <lineage>
        <taxon>Bacteria</taxon>
        <taxon>Bacillati</taxon>
        <taxon>Bacillota</taxon>
        <taxon>Bacilli</taxon>
        <taxon>Bacillales</taxon>
        <taxon>Bacillaceae</taxon>
        <taxon>Peribacillus</taxon>
    </lineage>
</organism>